<dbReference type="Gene3D" id="3.40.720.10">
    <property type="entry name" value="Alkaline Phosphatase, subunit A"/>
    <property type="match status" value="1"/>
</dbReference>
<sequence length="171" mass="18890">MRSWEPFCAYVSYSMVHMPVLPHPDFAGKTGNGDWADVLAEMDYRTGQILDAIHDAGIDDNTIVVFCSDNGPEGTDPWLGDSGPWRGTYFTAMEASLRAPFIIRWPGKIPAGRVSNEIVHIVDMYPTLARVAGAKLPTDRPVDGIDQLGFFLGKQENSNREGFPAYVADRL</sequence>
<dbReference type="SUPFAM" id="SSF53649">
    <property type="entry name" value="Alkaline phosphatase-like"/>
    <property type="match status" value="1"/>
</dbReference>
<name>A0AAU7ZKQ3_9BACT</name>
<protein>
    <submittedName>
        <fullName evidence="8">Sulfatase-like hydrolase/transferase</fullName>
    </submittedName>
</protein>
<reference evidence="8" key="2">
    <citation type="journal article" date="2024" name="Environ. Microbiol.">
        <title>Genome analysis and description of Tunturibacter gen. nov. expands the diversity of Terriglobia in tundra soils.</title>
        <authorList>
            <person name="Messyasz A."/>
            <person name="Mannisto M.K."/>
            <person name="Kerkhof L.J."/>
            <person name="Haggblom M.M."/>
        </authorList>
    </citation>
    <scope>NUCLEOTIDE SEQUENCE</scope>
    <source>
        <strain evidence="8">X5P6</strain>
    </source>
</reference>
<evidence type="ECO:0000256" key="4">
    <source>
        <dbReference type="ARBA" id="ARBA00022729"/>
    </source>
</evidence>
<dbReference type="InterPro" id="IPR000917">
    <property type="entry name" value="Sulfatase_N"/>
</dbReference>
<dbReference type="PANTHER" id="PTHR42693">
    <property type="entry name" value="ARYLSULFATASE FAMILY MEMBER"/>
    <property type="match status" value="1"/>
</dbReference>
<dbReference type="PANTHER" id="PTHR42693:SF42">
    <property type="entry name" value="ARYLSULFATASE G"/>
    <property type="match status" value="1"/>
</dbReference>
<dbReference type="InterPro" id="IPR050738">
    <property type="entry name" value="Sulfatase"/>
</dbReference>
<dbReference type="AlphaFoldDB" id="A0AAU7ZKQ3"/>
<dbReference type="Pfam" id="PF00884">
    <property type="entry name" value="Sulfatase"/>
    <property type="match status" value="1"/>
</dbReference>
<keyword evidence="5 8" id="KW-0378">Hydrolase</keyword>
<accession>A0AAU7ZKQ3</accession>
<comment type="cofactor">
    <cofactor evidence="1">
        <name>Ca(2+)</name>
        <dbReference type="ChEBI" id="CHEBI:29108"/>
    </cofactor>
</comment>
<dbReference type="KEGG" id="tpsc:RBB77_13105"/>
<dbReference type="EMBL" id="CP132942">
    <property type="protein sequence ID" value="XCB31395.1"/>
    <property type="molecule type" value="Genomic_DNA"/>
</dbReference>
<evidence type="ECO:0000256" key="6">
    <source>
        <dbReference type="ARBA" id="ARBA00022837"/>
    </source>
</evidence>
<evidence type="ECO:0000256" key="3">
    <source>
        <dbReference type="ARBA" id="ARBA00022723"/>
    </source>
</evidence>
<dbReference type="GO" id="GO:0046872">
    <property type="term" value="F:metal ion binding"/>
    <property type="evidence" value="ECO:0007669"/>
    <property type="project" value="UniProtKB-KW"/>
</dbReference>
<dbReference type="InterPro" id="IPR017850">
    <property type="entry name" value="Alkaline_phosphatase_core_sf"/>
</dbReference>
<dbReference type="GO" id="GO:0004065">
    <property type="term" value="F:arylsulfatase activity"/>
    <property type="evidence" value="ECO:0007669"/>
    <property type="project" value="TreeGrafter"/>
</dbReference>
<keyword evidence="3" id="KW-0479">Metal-binding</keyword>
<comment type="similarity">
    <text evidence="2">Belongs to the sulfatase family.</text>
</comment>
<evidence type="ECO:0000256" key="1">
    <source>
        <dbReference type="ARBA" id="ARBA00001913"/>
    </source>
</evidence>
<evidence type="ECO:0000256" key="5">
    <source>
        <dbReference type="ARBA" id="ARBA00022801"/>
    </source>
</evidence>
<feature type="domain" description="Sulfatase N-terminal" evidence="7">
    <location>
        <begin position="5"/>
        <end position="133"/>
    </location>
</feature>
<proteinExistence type="inferred from homology"/>
<gene>
    <name evidence="8" type="ORF">RBB77_13105</name>
</gene>
<keyword evidence="4" id="KW-0732">Signal</keyword>
<evidence type="ECO:0000259" key="7">
    <source>
        <dbReference type="Pfam" id="PF00884"/>
    </source>
</evidence>
<evidence type="ECO:0000256" key="2">
    <source>
        <dbReference type="ARBA" id="ARBA00008779"/>
    </source>
</evidence>
<keyword evidence="6" id="KW-0106">Calcium</keyword>
<dbReference type="RefSeq" id="WP_353062239.1">
    <property type="nucleotide sequence ID" value="NZ_CP132942.1"/>
</dbReference>
<organism evidence="8">
    <name type="scientific">Tunturiibacter psychrotolerans</name>
    <dbReference type="NCBI Taxonomy" id="3069686"/>
    <lineage>
        <taxon>Bacteria</taxon>
        <taxon>Pseudomonadati</taxon>
        <taxon>Acidobacteriota</taxon>
        <taxon>Terriglobia</taxon>
        <taxon>Terriglobales</taxon>
        <taxon>Acidobacteriaceae</taxon>
        <taxon>Tunturiibacter</taxon>
    </lineage>
</organism>
<evidence type="ECO:0000313" key="8">
    <source>
        <dbReference type="EMBL" id="XCB31395.1"/>
    </source>
</evidence>
<reference evidence="8" key="1">
    <citation type="submission" date="2023-08" db="EMBL/GenBank/DDBJ databases">
        <authorList>
            <person name="Messyasz A."/>
            <person name="Mannisto M.K."/>
            <person name="Kerkhof L.J."/>
            <person name="Haggblom M."/>
        </authorList>
    </citation>
    <scope>NUCLEOTIDE SEQUENCE</scope>
    <source>
        <strain evidence="8">X5P6</strain>
    </source>
</reference>